<gene>
    <name evidence="1" type="ORF">LCGC14_2096330</name>
</gene>
<protein>
    <submittedName>
        <fullName evidence="1">Uncharacterized protein</fullName>
    </submittedName>
</protein>
<dbReference type="AlphaFoldDB" id="A0A0F9EYK9"/>
<name>A0A0F9EYK9_9ZZZZ</name>
<dbReference type="EMBL" id="LAZR01025637">
    <property type="protein sequence ID" value="KKL71291.1"/>
    <property type="molecule type" value="Genomic_DNA"/>
</dbReference>
<sequence length="41" mass="4758">MFKMYSNPSKVGWLGWFEDSEGKVTAFVGLDRKVHFMFGLN</sequence>
<evidence type="ECO:0000313" key="1">
    <source>
        <dbReference type="EMBL" id="KKL71291.1"/>
    </source>
</evidence>
<reference evidence="1" key="1">
    <citation type="journal article" date="2015" name="Nature">
        <title>Complex archaea that bridge the gap between prokaryotes and eukaryotes.</title>
        <authorList>
            <person name="Spang A."/>
            <person name="Saw J.H."/>
            <person name="Jorgensen S.L."/>
            <person name="Zaremba-Niedzwiedzka K."/>
            <person name="Martijn J."/>
            <person name="Lind A.E."/>
            <person name="van Eijk R."/>
            <person name="Schleper C."/>
            <person name="Guy L."/>
            <person name="Ettema T.J."/>
        </authorList>
    </citation>
    <scope>NUCLEOTIDE SEQUENCE</scope>
</reference>
<comment type="caution">
    <text evidence="1">The sequence shown here is derived from an EMBL/GenBank/DDBJ whole genome shotgun (WGS) entry which is preliminary data.</text>
</comment>
<accession>A0A0F9EYK9</accession>
<proteinExistence type="predicted"/>
<organism evidence="1">
    <name type="scientific">marine sediment metagenome</name>
    <dbReference type="NCBI Taxonomy" id="412755"/>
    <lineage>
        <taxon>unclassified sequences</taxon>
        <taxon>metagenomes</taxon>
        <taxon>ecological metagenomes</taxon>
    </lineage>
</organism>